<organism evidence="1 2">
    <name type="scientific">Labilibaculum manganireducens</name>
    <dbReference type="NCBI Taxonomy" id="1940525"/>
    <lineage>
        <taxon>Bacteria</taxon>
        <taxon>Pseudomonadati</taxon>
        <taxon>Bacteroidota</taxon>
        <taxon>Bacteroidia</taxon>
        <taxon>Marinilabiliales</taxon>
        <taxon>Marinifilaceae</taxon>
        <taxon>Labilibaculum</taxon>
    </lineage>
</organism>
<dbReference type="RefSeq" id="WP_218973076.1">
    <property type="nucleotide sequence ID" value="NZ_CAXXEE010000003.1"/>
</dbReference>
<name>A0A2N3I8R3_9BACT</name>
<protein>
    <submittedName>
        <fullName evidence="1">Uncharacterized protein</fullName>
    </submittedName>
</protein>
<proteinExistence type="predicted"/>
<evidence type="ECO:0000313" key="1">
    <source>
        <dbReference type="EMBL" id="PKQ66668.1"/>
    </source>
</evidence>
<dbReference type="Proteomes" id="UP000233618">
    <property type="component" value="Unassembled WGS sequence"/>
</dbReference>
<dbReference type="AlphaFoldDB" id="A0A2N3I8R3"/>
<reference evidence="1 2" key="1">
    <citation type="journal article" date="2017" name="Front. Microbiol.">
        <title>Labilibaculum manganireducens gen. nov., sp. nov. and Labilibaculum filiforme sp. nov., Novel Bacteroidetes Isolated from Subsurface Sediments of the Baltic Sea.</title>
        <authorList>
            <person name="Vandieken V."/>
            <person name="Marshall I.P."/>
            <person name="Niemann H."/>
            <person name="Engelen B."/>
            <person name="Cypionka H."/>
        </authorList>
    </citation>
    <scope>NUCLEOTIDE SEQUENCE [LARGE SCALE GENOMIC DNA]</scope>
    <source>
        <strain evidence="1 2">59.10-2M</strain>
    </source>
</reference>
<evidence type="ECO:0000313" key="2">
    <source>
        <dbReference type="Proteomes" id="UP000233618"/>
    </source>
</evidence>
<sequence length="62" mass="6947">MKTAVFIAWRTPPTKYGPWEQVASNIAEGLVEKGIDVSLFATGNSKNKRQIGIRIGNRLFRN</sequence>
<dbReference type="Gene3D" id="3.40.50.2000">
    <property type="entry name" value="Glycogen Phosphorylase B"/>
    <property type="match status" value="1"/>
</dbReference>
<dbReference type="EMBL" id="MVDE01000013">
    <property type="protein sequence ID" value="PKQ66668.1"/>
    <property type="molecule type" value="Genomic_DNA"/>
</dbReference>
<comment type="caution">
    <text evidence="1">The sequence shown here is derived from an EMBL/GenBank/DDBJ whole genome shotgun (WGS) entry which is preliminary data.</text>
</comment>
<accession>A0A2N3I8R3</accession>
<keyword evidence="2" id="KW-1185">Reference proteome</keyword>
<gene>
    <name evidence="1" type="ORF">BZG01_10350</name>
</gene>